<dbReference type="SUPFAM" id="SSF74788">
    <property type="entry name" value="Cullin repeat-like"/>
    <property type="match status" value="1"/>
</dbReference>
<dbReference type="Gene3D" id="1.20.1280.170">
    <property type="entry name" value="Exocyst complex component Exo70"/>
    <property type="match status" value="1"/>
</dbReference>
<comment type="caution">
    <text evidence="4">The sequence shown here is derived from an EMBL/GenBank/DDBJ whole genome shotgun (WGS) entry which is preliminary data.</text>
</comment>
<dbReference type="InterPro" id="IPR046364">
    <property type="entry name" value="Exo70_C"/>
</dbReference>
<dbReference type="AlphaFoldDB" id="A0AA38GPR5"/>
<name>A0AA38GPR5_TAXCH</name>
<sequence length="65" mass="7545">MDLRRKNQHPNSVRQRKRLCDEVFEGLDDMRDSCFAEIAKEPTARLLAFPEAIAAGKREPEKDFP</sequence>
<evidence type="ECO:0000313" key="4">
    <source>
        <dbReference type="EMBL" id="KAH9326456.1"/>
    </source>
</evidence>
<accession>A0AA38GPR5</accession>
<reference evidence="4 5" key="1">
    <citation type="journal article" date="2021" name="Nat. Plants">
        <title>The Taxus genome provides insights into paclitaxel biosynthesis.</title>
        <authorList>
            <person name="Xiong X."/>
            <person name="Gou J."/>
            <person name="Liao Q."/>
            <person name="Li Y."/>
            <person name="Zhou Q."/>
            <person name="Bi G."/>
            <person name="Li C."/>
            <person name="Du R."/>
            <person name="Wang X."/>
            <person name="Sun T."/>
            <person name="Guo L."/>
            <person name="Liang H."/>
            <person name="Lu P."/>
            <person name="Wu Y."/>
            <person name="Zhang Z."/>
            <person name="Ro D.K."/>
            <person name="Shang Y."/>
            <person name="Huang S."/>
            <person name="Yan J."/>
        </authorList>
    </citation>
    <scope>NUCLEOTIDE SEQUENCE [LARGE SCALE GENOMIC DNA]</scope>
    <source>
        <strain evidence="4">Ta-2019</strain>
    </source>
</reference>
<dbReference type="Proteomes" id="UP000824469">
    <property type="component" value="Unassembled WGS sequence"/>
</dbReference>
<feature type="non-terminal residue" evidence="4">
    <location>
        <position position="65"/>
    </location>
</feature>
<dbReference type="GO" id="GO:0005546">
    <property type="term" value="F:phosphatidylinositol-4,5-bisphosphate binding"/>
    <property type="evidence" value="ECO:0007669"/>
    <property type="project" value="InterPro"/>
</dbReference>
<evidence type="ECO:0000313" key="5">
    <source>
        <dbReference type="Proteomes" id="UP000824469"/>
    </source>
</evidence>
<evidence type="ECO:0000256" key="1">
    <source>
        <dbReference type="ARBA" id="ARBA00006756"/>
    </source>
</evidence>
<dbReference type="InterPro" id="IPR016159">
    <property type="entry name" value="Cullin_repeat-like_dom_sf"/>
</dbReference>
<keyword evidence="2" id="KW-0813">Transport</keyword>
<feature type="domain" description="Exocyst complex subunit Exo70 C-terminal" evidence="3">
    <location>
        <begin position="15"/>
        <end position="64"/>
    </location>
</feature>
<evidence type="ECO:0000259" key="3">
    <source>
        <dbReference type="Pfam" id="PF03081"/>
    </source>
</evidence>
<gene>
    <name evidence="4" type="ORF">KI387_006634</name>
</gene>
<comment type="similarity">
    <text evidence="1">Belongs to the EXO70 family.</text>
</comment>
<evidence type="ECO:0000256" key="2">
    <source>
        <dbReference type="ARBA" id="ARBA00022448"/>
    </source>
</evidence>
<dbReference type="GO" id="GO:0006887">
    <property type="term" value="P:exocytosis"/>
    <property type="evidence" value="ECO:0007669"/>
    <property type="project" value="InterPro"/>
</dbReference>
<dbReference type="GO" id="GO:0000145">
    <property type="term" value="C:exocyst"/>
    <property type="evidence" value="ECO:0007669"/>
    <property type="project" value="InterPro"/>
</dbReference>
<proteinExistence type="inferred from homology"/>
<protein>
    <recommendedName>
        <fullName evidence="3">Exocyst complex subunit Exo70 C-terminal domain-containing protein</fullName>
    </recommendedName>
</protein>
<keyword evidence="5" id="KW-1185">Reference proteome</keyword>
<dbReference type="EMBL" id="JAHRHJ020000002">
    <property type="protein sequence ID" value="KAH9326456.1"/>
    <property type="molecule type" value="Genomic_DNA"/>
</dbReference>
<organism evidence="4 5">
    <name type="scientific">Taxus chinensis</name>
    <name type="common">Chinese yew</name>
    <name type="synonym">Taxus wallichiana var. chinensis</name>
    <dbReference type="NCBI Taxonomy" id="29808"/>
    <lineage>
        <taxon>Eukaryota</taxon>
        <taxon>Viridiplantae</taxon>
        <taxon>Streptophyta</taxon>
        <taxon>Embryophyta</taxon>
        <taxon>Tracheophyta</taxon>
        <taxon>Spermatophyta</taxon>
        <taxon>Pinopsida</taxon>
        <taxon>Pinidae</taxon>
        <taxon>Conifers II</taxon>
        <taxon>Cupressales</taxon>
        <taxon>Taxaceae</taxon>
        <taxon>Taxus</taxon>
    </lineage>
</organism>
<dbReference type="Pfam" id="PF03081">
    <property type="entry name" value="Exo70_C"/>
    <property type="match status" value="1"/>
</dbReference>